<dbReference type="EMBL" id="JABCJJ010000017">
    <property type="protein sequence ID" value="NMR20779.1"/>
    <property type="molecule type" value="Genomic_DNA"/>
</dbReference>
<accession>A0A7Y0LZS6</accession>
<organism evidence="1 2">
    <name type="scientific">Cellulomonas fimi</name>
    <dbReference type="NCBI Taxonomy" id="1708"/>
    <lineage>
        <taxon>Bacteria</taxon>
        <taxon>Bacillati</taxon>
        <taxon>Actinomycetota</taxon>
        <taxon>Actinomycetes</taxon>
        <taxon>Micrococcales</taxon>
        <taxon>Cellulomonadaceae</taxon>
        <taxon>Cellulomonas</taxon>
    </lineage>
</organism>
<comment type="caution">
    <text evidence="1">The sequence shown here is derived from an EMBL/GenBank/DDBJ whole genome shotgun (WGS) entry which is preliminary data.</text>
</comment>
<sequence>MPTQSARSRRAAAEALPLGSIATAPARTAPGTSSCGECASTALTYLEMTLTDGAPVVFVSCHECEHKGWFSLDGGGAALSLDSVLGSATKVR</sequence>
<protein>
    <submittedName>
        <fullName evidence="1">Uncharacterized protein</fullName>
    </submittedName>
</protein>
<evidence type="ECO:0000313" key="2">
    <source>
        <dbReference type="Proteomes" id="UP000562124"/>
    </source>
</evidence>
<keyword evidence="2" id="KW-1185">Reference proteome</keyword>
<proteinExistence type="predicted"/>
<gene>
    <name evidence="1" type="ORF">HIR71_11210</name>
</gene>
<name>A0A7Y0LZS6_CELFI</name>
<dbReference type="Proteomes" id="UP000562124">
    <property type="component" value="Unassembled WGS sequence"/>
</dbReference>
<dbReference type="AlphaFoldDB" id="A0A7Y0LZS6"/>
<reference evidence="1 2" key="1">
    <citation type="submission" date="2020-04" db="EMBL/GenBank/DDBJ databases">
        <title>Sequencing and Assembly of C. fimi.</title>
        <authorList>
            <person name="Ramsey A.R."/>
        </authorList>
    </citation>
    <scope>NUCLEOTIDE SEQUENCE [LARGE SCALE GENOMIC DNA]</scope>
    <source>
        <strain evidence="1 2">SB</strain>
    </source>
</reference>
<evidence type="ECO:0000313" key="1">
    <source>
        <dbReference type="EMBL" id="NMR20779.1"/>
    </source>
</evidence>